<feature type="compositionally biased region" description="Basic residues" evidence="1">
    <location>
        <begin position="53"/>
        <end position="68"/>
    </location>
</feature>
<evidence type="ECO:0000313" key="3">
    <source>
        <dbReference type="Proteomes" id="UP000716291"/>
    </source>
</evidence>
<protein>
    <submittedName>
        <fullName evidence="2">Uncharacterized protein</fullName>
    </submittedName>
</protein>
<dbReference type="EMBL" id="JAANQT010013030">
    <property type="protein sequence ID" value="KAG1273415.1"/>
    <property type="molecule type" value="Genomic_DNA"/>
</dbReference>
<dbReference type="AlphaFoldDB" id="A0A9P6WRQ2"/>
<proteinExistence type="predicted"/>
<keyword evidence="3" id="KW-1185">Reference proteome</keyword>
<evidence type="ECO:0000313" key="2">
    <source>
        <dbReference type="EMBL" id="KAG1273415.1"/>
    </source>
</evidence>
<gene>
    <name evidence="2" type="ORF">G6F64_015356</name>
</gene>
<name>A0A9P6WRQ2_RHIOR</name>
<sequence>MGGSVRGDGRSGYAARHDSSCCPCPGGRGRSRHRRNRALCAAQRRLCRQPLPARRRGPAAAAGRRHRSAGAGRGPAGSWGLRGVPAAARTAGPGCAAASDLPPRPQ</sequence>
<comment type="caution">
    <text evidence="2">The sequence shown here is derived from an EMBL/GenBank/DDBJ whole genome shotgun (WGS) entry which is preliminary data.</text>
</comment>
<reference evidence="2" key="1">
    <citation type="journal article" date="2020" name="Microb. Genom.">
        <title>Genetic diversity of clinical and environmental Mucorales isolates obtained from an investigation of mucormycosis cases among solid organ transplant recipients.</title>
        <authorList>
            <person name="Nguyen M.H."/>
            <person name="Kaul D."/>
            <person name="Muto C."/>
            <person name="Cheng S.J."/>
            <person name="Richter R.A."/>
            <person name="Bruno V.M."/>
            <person name="Liu G."/>
            <person name="Beyhan S."/>
            <person name="Sundermann A.J."/>
            <person name="Mounaud S."/>
            <person name="Pasculle A.W."/>
            <person name="Nierman W.C."/>
            <person name="Driscoll E."/>
            <person name="Cumbie R."/>
            <person name="Clancy C.J."/>
            <person name="Dupont C.L."/>
        </authorList>
    </citation>
    <scope>NUCLEOTIDE SEQUENCE</scope>
    <source>
        <strain evidence="2">GL11</strain>
    </source>
</reference>
<evidence type="ECO:0000256" key="1">
    <source>
        <dbReference type="SAM" id="MobiDB-lite"/>
    </source>
</evidence>
<accession>A0A9P6WRQ2</accession>
<dbReference type="Proteomes" id="UP000716291">
    <property type="component" value="Unassembled WGS sequence"/>
</dbReference>
<feature type="region of interest" description="Disordered" evidence="1">
    <location>
        <begin position="50"/>
        <end position="85"/>
    </location>
</feature>
<organism evidence="2 3">
    <name type="scientific">Rhizopus oryzae</name>
    <name type="common">Mucormycosis agent</name>
    <name type="synonym">Rhizopus arrhizus var. delemar</name>
    <dbReference type="NCBI Taxonomy" id="64495"/>
    <lineage>
        <taxon>Eukaryota</taxon>
        <taxon>Fungi</taxon>
        <taxon>Fungi incertae sedis</taxon>
        <taxon>Mucoromycota</taxon>
        <taxon>Mucoromycotina</taxon>
        <taxon>Mucoromycetes</taxon>
        <taxon>Mucorales</taxon>
        <taxon>Mucorineae</taxon>
        <taxon>Rhizopodaceae</taxon>
        <taxon>Rhizopus</taxon>
    </lineage>
</organism>